<evidence type="ECO:0000313" key="2">
    <source>
        <dbReference type="EMBL" id="GGJ08634.1"/>
    </source>
</evidence>
<accession>A0A917KFE4</accession>
<dbReference type="PANTHER" id="PTHR43679:SF2">
    <property type="entry name" value="OCTANOYL-[GCVH]:PROTEIN N-OCTANOYLTRANSFERASE"/>
    <property type="match status" value="1"/>
</dbReference>
<protein>
    <recommendedName>
        <fullName evidence="1">BPL/LPL catalytic domain-containing protein</fullName>
    </recommendedName>
</protein>
<sequence length="286" mass="29720">MSSLTDLLGAEVLAVAWLDDLRHPQDNVDLDVRLGGEVARGLRPPLARVWRAAPEPGLAVSLRDLATAQAQAAADRLRGEGWLVVVRNTGGTAVPQGDGVLHFSLILPRTRRSGSTDAYYRLLTEVLIAWLAGYGVEAATGPLPGSYCDGQYNVVVGGRKLIGTAQSWRGGLAGMASGHPGYILAHACIMIDVDLVSGTRLINRFYAEAGLPDRVRAEASVCLRDLVPDDVLGAQAGSHGGAAFVPPVSARTPRWRADAAAAGLLAAAAAYFAARGIRTAAAAGAG</sequence>
<dbReference type="RefSeq" id="WP_188882456.1">
    <property type="nucleotide sequence ID" value="NZ_BMOY01000026.1"/>
</dbReference>
<proteinExistence type="predicted"/>
<dbReference type="EMBL" id="BMOY01000026">
    <property type="protein sequence ID" value="GGJ08634.1"/>
    <property type="molecule type" value="Genomic_DNA"/>
</dbReference>
<dbReference type="InterPro" id="IPR004143">
    <property type="entry name" value="BPL_LPL_catalytic"/>
</dbReference>
<dbReference type="PANTHER" id="PTHR43679">
    <property type="entry name" value="OCTANOYLTRANSFERASE LIPM-RELATED"/>
    <property type="match status" value="1"/>
</dbReference>
<gene>
    <name evidence="2" type="ORF">GCM10010885_17200</name>
</gene>
<dbReference type="SUPFAM" id="SSF55681">
    <property type="entry name" value="Class II aaRS and biotin synthetases"/>
    <property type="match status" value="1"/>
</dbReference>
<feature type="domain" description="BPL/LPL catalytic" evidence="1">
    <location>
        <begin position="41"/>
        <end position="236"/>
    </location>
</feature>
<dbReference type="InterPro" id="IPR050664">
    <property type="entry name" value="Octanoyltrans_LipM/LipL"/>
</dbReference>
<evidence type="ECO:0000259" key="1">
    <source>
        <dbReference type="PROSITE" id="PS51733"/>
    </source>
</evidence>
<reference evidence="2" key="1">
    <citation type="journal article" date="2014" name="Int. J. Syst. Evol. Microbiol.">
        <title>Complete genome sequence of Corynebacterium casei LMG S-19264T (=DSM 44701T), isolated from a smear-ripened cheese.</title>
        <authorList>
            <consortium name="US DOE Joint Genome Institute (JGI-PGF)"/>
            <person name="Walter F."/>
            <person name="Albersmeier A."/>
            <person name="Kalinowski J."/>
            <person name="Ruckert C."/>
        </authorList>
    </citation>
    <scope>NUCLEOTIDE SEQUENCE</scope>
    <source>
        <strain evidence="2">JCM 18487</strain>
    </source>
</reference>
<dbReference type="Pfam" id="PF21948">
    <property type="entry name" value="LplA-B_cat"/>
    <property type="match status" value="1"/>
</dbReference>
<dbReference type="AlphaFoldDB" id="A0A917KFE4"/>
<reference evidence="2" key="2">
    <citation type="submission" date="2020-09" db="EMBL/GenBank/DDBJ databases">
        <authorList>
            <person name="Sun Q."/>
            <person name="Ohkuma M."/>
        </authorList>
    </citation>
    <scope>NUCLEOTIDE SEQUENCE</scope>
    <source>
        <strain evidence="2">JCM 18487</strain>
    </source>
</reference>
<dbReference type="Gene3D" id="3.30.930.10">
    <property type="entry name" value="Bira Bifunctional Protein, Domain 2"/>
    <property type="match status" value="1"/>
</dbReference>
<name>A0A917KFE4_9BACL</name>
<keyword evidence="3" id="KW-1185">Reference proteome</keyword>
<dbReference type="GO" id="GO:0016740">
    <property type="term" value="F:transferase activity"/>
    <property type="evidence" value="ECO:0007669"/>
    <property type="project" value="UniProtKB-ARBA"/>
</dbReference>
<dbReference type="InterPro" id="IPR045864">
    <property type="entry name" value="aa-tRNA-synth_II/BPL/LPL"/>
</dbReference>
<dbReference type="GO" id="GO:0009249">
    <property type="term" value="P:protein lipoylation"/>
    <property type="evidence" value="ECO:0007669"/>
    <property type="project" value="UniProtKB-ARBA"/>
</dbReference>
<comment type="caution">
    <text evidence="2">The sequence shown here is derived from an EMBL/GenBank/DDBJ whole genome shotgun (WGS) entry which is preliminary data.</text>
</comment>
<dbReference type="Proteomes" id="UP000637695">
    <property type="component" value="Unassembled WGS sequence"/>
</dbReference>
<evidence type="ECO:0000313" key="3">
    <source>
        <dbReference type="Proteomes" id="UP000637695"/>
    </source>
</evidence>
<organism evidence="2 3">
    <name type="scientific">Alicyclobacillus cellulosilyticus</name>
    <dbReference type="NCBI Taxonomy" id="1003997"/>
    <lineage>
        <taxon>Bacteria</taxon>
        <taxon>Bacillati</taxon>
        <taxon>Bacillota</taxon>
        <taxon>Bacilli</taxon>
        <taxon>Bacillales</taxon>
        <taxon>Alicyclobacillaceae</taxon>
        <taxon>Alicyclobacillus</taxon>
    </lineage>
</organism>
<dbReference type="PROSITE" id="PS51733">
    <property type="entry name" value="BPL_LPL_CATALYTIC"/>
    <property type="match status" value="1"/>
</dbReference>
<dbReference type="GO" id="GO:0140096">
    <property type="term" value="F:catalytic activity, acting on a protein"/>
    <property type="evidence" value="ECO:0007669"/>
    <property type="project" value="UniProtKB-ARBA"/>
</dbReference>